<accession>A0ABY6U4C6</accession>
<keyword evidence="3" id="KW-1185">Reference proteome</keyword>
<keyword evidence="1" id="KW-0732">Signal</keyword>
<feature type="chain" id="PRO_5047273264" description="Invertebrate defensins family profile domain-containing protein" evidence="1">
    <location>
        <begin position="20"/>
        <end position="102"/>
    </location>
</feature>
<sequence>MHFTKTLVSLFAISGLASAQYADEDSGLSRREVTEAVHEEYLAARDEYIEKRELFRRLGGNGICIQKSAGRKQCEKRVNGKSVYCGQCRPTASKGEYCLCNP</sequence>
<name>A0ABY6U4C6_BIOOC</name>
<evidence type="ECO:0008006" key="4">
    <source>
        <dbReference type="Google" id="ProtNLM"/>
    </source>
</evidence>
<feature type="signal peptide" evidence="1">
    <location>
        <begin position="1"/>
        <end position="19"/>
    </location>
</feature>
<organism evidence="2 3">
    <name type="scientific">Bionectria ochroleuca</name>
    <name type="common">Gliocladium roseum</name>
    <dbReference type="NCBI Taxonomy" id="29856"/>
    <lineage>
        <taxon>Eukaryota</taxon>
        <taxon>Fungi</taxon>
        <taxon>Dikarya</taxon>
        <taxon>Ascomycota</taxon>
        <taxon>Pezizomycotina</taxon>
        <taxon>Sordariomycetes</taxon>
        <taxon>Hypocreomycetidae</taxon>
        <taxon>Hypocreales</taxon>
        <taxon>Bionectriaceae</taxon>
        <taxon>Clonostachys</taxon>
    </lineage>
</organism>
<gene>
    <name evidence="2" type="ORF">CLO192961_LOCUS176417</name>
</gene>
<comment type="caution">
    <text evidence="2">The sequence shown here is derived from an EMBL/GenBank/DDBJ whole genome shotgun (WGS) entry which is preliminary data.</text>
</comment>
<evidence type="ECO:0000313" key="2">
    <source>
        <dbReference type="EMBL" id="VUC25811.1"/>
    </source>
</evidence>
<dbReference type="Proteomes" id="UP000766486">
    <property type="component" value="Unassembled WGS sequence"/>
</dbReference>
<evidence type="ECO:0000256" key="1">
    <source>
        <dbReference type="SAM" id="SignalP"/>
    </source>
</evidence>
<protein>
    <recommendedName>
        <fullName evidence="4">Invertebrate defensins family profile domain-containing protein</fullName>
    </recommendedName>
</protein>
<reference evidence="2 3" key="1">
    <citation type="submission" date="2019-06" db="EMBL/GenBank/DDBJ databases">
        <authorList>
            <person name="Broberg M."/>
        </authorList>
    </citation>
    <scope>NUCLEOTIDE SEQUENCE [LARGE SCALE GENOMIC DNA]</scope>
</reference>
<dbReference type="EMBL" id="CABFNS010000741">
    <property type="protein sequence ID" value="VUC25811.1"/>
    <property type="molecule type" value="Genomic_DNA"/>
</dbReference>
<proteinExistence type="predicted"/>
<evidence type="ECO:0000313" key="3">
    <source>
        <dbReference type="Proteomes" id="UP000766486"/>
    </source>
</evidence>